<evidence type="ECO:0000313" key="2">
    <source>
        <dbReference type="Proteomes" id="UP000094844"/>
    </source>
</evidence>
<dbReference type="InterPro" id="IPR008727">
    <property type="entry name" value="PAAR_motif"/>
</dbReference>
<dbReference type="Pfam" id="PF05488">
    <property type="entry name" value="PAAR_motif"/>
    <property type="match status" value="1"/>
</dbReference>
<protein>
    <submittedName>
        <fullName evidence="1">Zn-binding Pro-Ala-Ala-Arg (PAAR) domain-containing protein, incolved in TypeVI secretion</fullName>
    </submittedName>
</protein>
<dbReference type="CDD" id="cd14744">
    <property type="entry name" value="PAAR_CT_2"/>
    <property type="match status" value="1"/>
</dbReference>
<dbReference type="AlphaFoldDB" id="A0A0M2NCP7"/>
<gene>
    <name evidence="1" type="ORF">BN1044_00389</name>
</gene>
<sequence>MKKVIRVGDTLKEYGGKVTGGSYNAFGKPISCVGDSAVCNKHGATRIAQGASGSTINGKAVALDGHRCECGCTLVSSLAQMDIAP</sequence>
<name>A0A0M2NCP7_HAFAL</name>
<dbReference type="EMBL" id="FMIQ01000006">
    <property type="protein sequence ID" value="SCM50940.1"/>
    <property type="molecule type" value="Genomic_DNA"/>
</dbReference>
<organism evidence="1 2">
    <name type="scientific">Hafnia alvei</name>
    <dbReference type="NCBI Taxonomy" id="569"/>
    <lineage>
        <taxon>Bacteria</taxon>
        <taxon>Pseudomonadati</taxon>
        <taxon>Pseudomonadota</taxon>
        <taxon>Gammaproteobacteria</taxon>
        <taxon>Enterobacterales</taxon>
        <taxon>Hafniaceae</taxon>
        <taxon>Hafnia</taxon>
    </lineage>
</organism>
<dbReference type="PATRIC" id="fig|569.30.peg.458"/>
<accession>A0A0M2NCP7</accession>
<dbReference type="Gene3D" id="2.60.200.60">
    <property type="match status" value="1"/>
</dbReference>
<evidence type="ECO:0000313" key="1">
    <source>
        <dbReference type="EMBL" id="SCM50940.1"/>
    </source>
</evidence>
<proteinExistence type="predicted"/>
<dbReference type="OrthoDB" id="6860016at2"/>
<dbReference type="Proteomes" id="UP000094844">
    <property type="component" value="Unassembled WGS sequence"/>
</dbReference>
<dbReference type="GeneID" id="78450105"/>
<dbReference type="RefSeq" id="WP_046457902.1">
    <property type="nucleotide sequence ID" value="NZ_CAMLAG010000036.1"/>
</dbReference>
<reference evidence="1 2" key="1">
    <citation type="submission" date="2016-09" db="EMBL/GenBank/DDBJ databases">
        <authorList>
            <person name="Capua I."/>
            <person name="De Benedictis P."/>
            <person name="Joannis T."/>
            <person name="Lombin L.H."/>
            <person name="Cattoli G."/>
        </authorList>
    </citation>
    <scope>NUCLEOTIDE SEQUENCE [LARGE SCALE GENOMIC DNA]</scope>
    <source>
        <strain evidence="1 2">GB001</strain>
    </source>
</reference>